<dbReference type="WBParaSite" id="OFLC_0001152801-mRNA-1">
    <property type="protein sequence ID" value="OFLC_0001152801-mRNA-1"/>
    <property type="gene ID" value="OFLC_0001152801"/>
</dbReference>
<evidence type="ECO:0000313" key="2">
    <source>
        <dbReference type="Proteomes" id="UP000267606"/>
    </source>
</evidence>
<organism evidence="3">
    <name type="scientific">Onchocerca flexuosa</name>
    <dbReference type="NCBI Taxonomy" id="387005"/>
    <lineage>
        <taxon>Eukaryota</taxon>
        <taxon>Metazoa</taxon>
        <taxon>Ecdysozoa</taxon>
        <taxon>Nematoda</taxon>
        <taxon>Chromadorea</taxon>
        <taxon>Rhabditida</taxon>
        <taxon>Spirurina</taxon>
        <taxon>Spiruromorpha</taxon>
        <taxon>Filarioidea</taxon>
        <taxon>Onchocercidae</taxon>
        <taxon>Onchocerca</taxon>
    </lineage>
</organism>
<reference evidence="3" key="1">
    <citation type="submission" date="2016-06" db="UniProtKB">
        <authorList>
            <consortium name="WormBaseParasite"/>
        </authorList>
    </citation>
    <scope>IDENTIFICATION</scope>
</reference>
<accession>A0A183HVL6</accession>
<proteinExistence type="predicted"/>
<dbReference type="AlphaFoldDB" id="A0A183HVL6"/>
<protein>
    <submittedName>
        <fullName evidence="3">MADF domain-containing protein</fullName>
    </submittedName>
</protein>
<name>A0A183HVL6_9BILA</name>
<dbReference type="Proteomes" id="UP000267606">
    <property type="component" value="Unassembled WGS sequence"/>
</dbReference>
<dbReference type="EMBL" id="UZAJ01016743">
    <property type="protein sequence ID" value="VDO77152.1"/>
    <property type="molecule type" value="Genomic_DNA"/>
</dbReference>
<evidence type="ECO:0000313" key="1">
    <source>
        <dbReference type="EMBL" id="VDO77152.1"/>
    </source>
</evidence>
<keyword evidence="2" id="KW-1185">Reference proteome</keyword>
<gene>
    <name evidence="1" type="ORF">OFLC_LOCUS11531</name>
</gene>
<sequence length="147" mass="16823">MERNKIWRKITEEINKKYSHLNTLTFEQCKKLCKYYKRKDPTSYGIAFHSMHSDLIPSTYKEQQQQHAAAAIAAVGNATAYVTTNGQIDEPIDVDELLEANDVVDGICCDTNVLKVKQAEETIDDIVREDDKPSKDLLQFLAQCFTY</sequence>
<reference evidence="1 2" key="2">
    <citation type="submission" date="2018-11" db="EMBL/GenBank/DDBJ databases">
        <authorList>
            <consortium name="Pathogen Informatics"/>
        </authorList>
    </citation>
    <scope>NUCLEOTIDE SEQUENCE [LARGE SCALE GENOMIC DNA]</scope>
</reference>
<evidence type="ECO:0000313" key="3">
    <source>
        <dbReference type="WBParaSite" id="OFLC_0001152801-mRNA-1"/>
    </source>
</evidence>